<keyword evidence="1" id="KW-0812">Transmembrane</keyword>
<dbReference type="EMBL" id="PVLF01000005">
    <property type="protein sequence ID" value="PRH82794.1"/>
    <property type="molecule type" value="Genomic_DNA"/>
</dbReference>
<feature type="transmembrane region" description="Helical" evidence="1">
    <location>
        <begin position="50"/>
        <end position="71"/>
    </location>
</feature>
<keyword evidence="1" id="KW-1133">Transmembrane helix</keyword>
<sequence>MAGMDEMVLAGILVIASALPGLAIGLMLATGKWDPVSVRAAKDPARARVATARLLLAVDALLVLLGIALMVTPREHALLLTVVGVGLITLVTTVLAALAVKANKA</sequence>
<evidence type="ECO:0000313" key="2">
    <source>
        <dbReference type="EMBL" id="PRH82794.1"/>
    </source>
</evidence>
<protein>
    <recommendedName>
        <fullName evidence="4">DUF3784 domain-containing protein</fullName>
    </recommendedName>
</protein>
<keyword evidence="3" id="KW-1185">Reference proteome</keyword>
<proteinExistence type="predicted"/>
<feature type="transmembrane region" description="Helical" evidence="1">
    <location>
        <begin position="77"/>
        <end position="100"/>
    </location>
</feature>
<dbReference type="OrthoDB" id="10011131at2"/>
<feature type="transmembrane region" description="Helical" evidence="1">
    <location>
        <begin position="6"/>
        <end position="29"/>
    </location>
</feature>
<comment type="caution">
    <text evidence="2">The sequence shown here is derived from an EMBL/GenBank/DDBJ whole genome shotgun (WGS) entry which is preliminary data.</text>
</comment>
<reference evidence="2 3" key="1">
    <citation type="submission" date="2018-03" db="EMBL/GenBank/DDBJ databases">
        <title>Arenimonas caeni sp. nov., isolated from activated sludge.</title>
        <authorList>
            <person name="Liu H."/>
        </authorList>
    </citation>
    <scope>NUCLEOTIDE SEQUENCE [LARGE SCALE GENOMIC DNA]</scope>
    <source>
        <strain evidence="3">z29</strain>
    </source>
</reference>
<gene>
    <name evidence="2" type="ORF">C6N40_06185</name>
</gene>
<evidence type="ECO:0008006" key="4">
    <source>
        <dbReference type="Google" id="ProtNLM"/>
    </source>
</evidence>
<evidence type="ECO:0000256" key="1">
    <source>
        <dbReference type="SAM" id="Phobius"/>
    </source>
</evidence>
<organism evidence="2 3">
    <name type="scientific">Arenimonas caeni</name>
    <dbReference type="NCBI Taxonomy" id="2058085"/>
    <lineage>
        <taxon>Bacteria</taxon>
        <taxon>Pseudomonadati</taxon>
        <taxon>Pseudomonadota</taxon>
        <taxon>Gammaproteobacteria</taxon>
        <taxon>Lysobacterales</taxon>
        <taxon>Lysobacteraceae</taxon>
        <taxon>Arenimonas</taxon>
    </lineage>
</organism>
<evidence type="ECO:0000313" key="3">
    <source>
        <dbReference type="Proteomes" id="UP000241736"/>
    </source>
</evidence>
<dbReference type="AlphaFoldDB" id="A0A2P6M9W4"/>
<keyword evidence="1" id="KW-0472">Membrane</keyword>
<name>A0A2P6M9W4_9GAMM</name>
<accession>A0A2P6M9W4</accession>
<dbReference type="Proteomes" id="UP000241736">
    <property type="component" value="Unassembled WGS sequence"/>
</dbReference>